<proteinExistence type="predicted"/>
<feature type="compositionally biased region" description="Low complexity" evidence="1">
    <location>
        <begin position="257"/>
        <end position="290"/>
    </location>
</feature>
<dbReference type="Proteomes" id="UP000317708">
    <property type="component" value="Unassembled WGS sequence"/>
</dbReference>
<evidence type="ECO:0000313" key="2">
    <source>
        <dbReference type="EMBL" id="TRU34018.1"/>
    </source>
</evidence>
<comment type="caution">
    <text evidence="2">The sequence shown here is derived from an EMBL/GenBank/DDBJ whole genome shotgun (WGS) entry which is preliminary data.</text>
</comment>
<dbReference type="AlphaFoldDB" id="A0A552EHP7"/>
<sequence length="299" mass="32193">MKSDRSPSSQDLPLSIVHQPSSAIDPAQESEYLEAAVINVYPPAKDVFFTPWGIRAMVIFLIANSLLSLNQWLTNTTPTPRKAETSLLDQHKNNSRHLDRLIAIARPVEKTPQTSAIANIPAPPVKTSPIANIPAPPVVQSPPTAINPTNALLPPNPPPSLIPVHQLPVSKIKQSLPVAATSPNTPNTPPASSLVSAPPLPPPQVTPAPSTAIINERMLEELRQREESPANLPFFQREKARRLANQNRQDATELMKQLPPELQASPSPSSPAPSETADPSQSPVPSSIIIDRSGTSVNY</sequence>
<dbReference type="EMBL" id="SFBI01000141">
    <property type="protein sequence ID" value="TRU34018.1"/>
    <property type="molecule type" value="Genomic_DNA"/>
</dbReference>
<evidence type="ECO:0000313" key="3">
    <source>
        <dbReference type="Proteomes" id="UP000317708"/>
    </source>
</evidence>
<evidence type="ECO:0000256" key="1">
    <source>
        <dbReference type="SAM" id="MobiDB-lite"/>
    </source>
</evidence>
<reference evidence="2 3" key="1">
    <citation type="submission" date="2019-01" db="EMBL/GenBank/DDBJ databases">
        <title>Coherence of Microcystis species and biogeography revealed through population genomics.</title>
        <authorList>
            <person name="Perez-Carrascal O.M."/>
            <person name="Terrat Y."/>
            <person name="Giani A."/>
            <person name="Fortin N."/>
            <person name="Tromas N."/>
            <person name="Shapiro B.J."/>
        </authorList>
    </citation>
    <scope>NUCLEOTIDE SEQUENCE [LARGE SCALE GENOMIC DNA]</scope>
    <source>
        <strain evidence="2">Ma_MB_S_20031200_S102</strain>
    </source>
</reference>
<feature type="region of interest" description="Disordered" evidence="1">
    <location>
        <begin position="178"/>
        <end position="209"/>
    </location>
</feature>
<gene>
    <name evidence="2" type="ORF">EWV92_16150</name>
</gene>
<feature type="region of interest" description="Disordered" evidence="1">
    <location>
        <begin position="245"/>
        <end position="299"/>
    </location>
</feature>
<feature type="compositionally biased region" description="Low complexity" evidence="1">
    <location>
        <begin position="179"/>
        <end position="197"/>
    </location>
</feature>
<accession>A0A552EHP7</accession>
<name>A0A552EHP7_MICAE</name>
<organism evidence="2 3">
    <name type="scientific">Microcystis aeruginosa Ma_MB_S_20031200_S102</name>
    <dbReference type="NCBI Taxonomy" id="2486254"/>
    <lineage>
        <taxon>Bacteria</taxon>
        <taxon>Bacillati</taxon>
        <taxon>Cyanobacteriota</taxon>
        <taxon>Cyanophyceae</taxon>
        <taxon>Oscillatoriophycideae</taxon>
        <taxon>Chroococcales</taxon>
        <taxon>Microcystaceae</taxon>
        <taxon>Microcystis</taxon>
    </lineage>
</organism>
<protein>
    <submittedName>
        <fullName evidence="2">Uncharacterized protein</fullName>
    </submittedName>
</protein>